<dbReference type="GO" id="GO:0006915">
    <property type="term" value="P:apoptotic process"/>
    <property type="evidence" value="ECO:0007669"/>
    <property type="project" value="UniProtKB-KW"/>
</dbReference>
<evidence type="ECO:0000256" key="36">
    <source>
        <dbReference type="ARBA" id="ARBA00045025"/>
    </source>
</evidence>
<dbReference type="InterPro" id="IPR036249">
    <property type="entry name" value="Thioredoxin-like_sf"/>
</dbReference>
<evidence type="ECO:0000256" key="33">
    <source>
        <dbReference type="ARBA" id="ARBA00044897"/>
    </source>
</evidence>
<dbReference type="Pfam" id="PF01459">
    <property type="entry name" value="Porin_3"/>
    <property type="match status" value="2"/>
</dbReference>
<evidence type="ECO:0000256" key="11">
    <source>
        <dbReference type="ARBA" id="ARBA00022703"/>
    </source>
</evidence>
<evidence type="ECO:0000256" key="26">
    <source>
        <dbReference type="ARBA" id="ARBA00034430"/>
    </source>
</evidence>
<keyword evidence="20" id="KW-0496">Mitochondrion</keyword>
<sequence length="235" mass="25537">MIAFSDKADASHDVNCEVVAVSVASHCGQLAWTNPPRKNGDLGHMNIALLSDLTKQISRDYAPAVATHEPTTTVSKQKITVPPTYVDLDKPARDVFTKGYGFGLIKLDLKTKSEHGLEFTSSGSANTDHRSDGQSGNQGALVLGYEGWLAGHQMNFETEKSRVTPSNFTVGYMADEFQLHTDVNDGTEFGGSIYQKVNKKVETAVNLPWTAGNSNSRFEIAAKYQTNPTPVSLLK</sequence>
<dbReference type="EMBL" id="KB320907">
    <property type="protein sequence ID" value="ELW57890.1"/>
    <property type="molecule type" value="Genomic_DNA"/>
</dbReference>
<keyword evidence="11" id="KW-0053">Apoptosis</keyword>
<dbReference type="GO" id="GO:0015288">
    <property type="term" value="F:porin activity"/>
    <property type="evidence" value="ECO:0007669"/>
    <property type="project" value="UniProtKB-KW"/>
</dbReference>
<comment type="catalytic activity">
    <reaction evidence="25">
        <text>Mg(2+)(in) = Mg(2+)(out)</text>
        <dbReference type="Rhea" id="RHEA:29827"/>
        <dbReference type="ChEBI" id="CHEBI:18420"/>
    </reaction>
</comment>
<evidence type="ECO:0000256" key="15">
    <source>
        <dbReference type="ARBA" id="ARBA00022843"/>
    </source>
</evidence>
<evidence type="ECO:0000256" key="28">
    <source>
        <dbReference type="ARBA" id="ARBA00036483"/>
    </source>
</evidence>
<evidence type="ECO:0000256" key="20">
    <source>
        <dbReference type="ARBA" id="ARBA00023128"/>
    </source>
</evidence>
<keyword evidence="7" id="KW-1003">Cell membrane</keyword>
<keyword evidence="8" id="KW-1017">Isopeptide bond</keyword>
<keyword evidence="15" id="KW-0832">Ubl conjugation</keyword>
<dbReference type="Proteomes" id="UP000011518">
    <property type="component" value="Unassembled WGS sequence"/>
</dbReference>
<comment type="catalytic activity">
    <reaction evidence="23">
        <text>a 1,2-diacyl-sn-glycero-3-phospho-L-serine(in) = a 1,2-diacyl-sn-glycero-3-phospho-L-serine(out)</text>
        <dbReference type="Rhea" id="RHEA:38663"/>
        <dbReference type="ChEBI" id="CHEBI:57262"/>
    </reaction>
</comment>
<proteinExistence type="inferred from homology"/>
<comment type="subunit">
    <text evidence="37">Homodimer and homotrimer; in response to cyclic AMP or calcium; oligomerization is required for scramblase activity. Component of the mitochondrial permeability transition pore complex (mPTPC), at least composed of SPG7, VDAC1 and PPIF. Interacts with SPG7, NIPSNAP2 and SLC25A30. Interacts with hexokinases including HK1. The HK1-VDAC1 complex interacts with ATF2. Interacts with BCL2L1. Interacts with BAK1. Interacts with RTL10/BOP (via BH3 domain). Interacts with amyloid-beta and APP; induces VDAC1 dephosphorylation. Interacts with TMEM41B. Interacts with BCAP31. Interacts with HSPA9; this interaction couples ITPR1 to VDAC1.</text>
</comment>
<dbReference type="AlphaFoldDB" id="L9K508"/>
<evidence type="ECO:0000256" key="16">
    <source>
        <dbReference type="ARBA" id="ARBA00022990"/>
    </source>
</evidence>
<keyword evidence="19" id="KW-0626">Porin</keyword>
<keyword evidence="21" id="KW-0472">Membrane</keyword>
<dbReference type="InterPro" id="IPR027246">
    <property type="entry name" value="Porin_Euk/Tom40"/>
</dbReference>
<comment type="similarity">
    <text evidence="4">Belongs to the eukaryotic mitochondrial porin family.</text>
</comment>
<reference evidence="39" key="2">
    <citation type="journal article" date="2013" name="Nat. Commun.">
        <title>Genome of the Chinese tree shrew.</title>
        <authorList>
            <person name="Fan Y."/>
            <person name="Huang Z.Y."/>
            <person name="Cao C.C."/>
            <person name="Chen C.S."/>
            <person name="Chen Y.X."/>
            <person name="Fan D.D."/>
            <person name="He J."/>
            <person name="Hou H.L."/>
            <person name="Hu L."/>
            <person name="Hu X.T."/>
            <person name="Jiang X.T."/>
            <person name="Lai R."/>
            <person name="Lang Y.S."/>
            <person name="Liang B."/>
            <person name="Liao S.G."/>
            <person name="Mu D."/>
            <person name="Ma Y.Y."/>
            <person name="Niu Y.Y."/>
            <person name="Sun X.Q."/>
            <person name="Xia J.Q."/>
            <person name="Xiao J."/>
            <person name="Xiong Z.Q."/>
            <person name="Xu L."/>
            <person name="Yang L."/>
            <person name="Zhang Y."/>
            <person name="Zhao W."/>
            <person name="Zhao X.D."/>
            <person name="Zheng Y.T."/>
            <person name="Zhou J.M."/>
            <person name="Zhu Y.B."/>
            <person name="Zhang G.J."/>
            <person name="Wang J."/>
            <person name="Yao Y.G."/>
        </authorList>
    </citation>
    <scope>NUCLEOTIDE SEQUENCE [LARGE SCALE GENOMIC DNA]</scope>
</reference>
<keyword evidence="12" id="KW-0547">Nucleotide-binding</keyword>
<evidence type="ECO:0000256" key="31">
    <source>
        <dbReference type="ARBA" id="ARBA00036778"/>
    </source>
</evidence>
<comment type="catalytic activity">
    <reaction evidence="29">
        <text>Ca(2+)(in) = Ca(2+)(out)</text>
        <dbReference type="Rhea" id="RHEA:29671"/>
        <dbReference type="ChEBI" id="CHEBI:29108"/>
    </reaction>
</comment>
<dbReference type="SUPFAM" id="SSF52833">
    <property type="entry name" value="Thioredoxin-like"/>
    <property type="match status" value="1"/>
</dbReference>
<comment type="subcellular location">
    <subcellularLocation>
        <location evidence="3">Cell membrane</location>
        <topology evidence="3">Multi-pass membrane protein</topology>
    </subcellularLocation>
    <subcellularLocation>
        <location evidence="1">Membrane raft</location>
        <topology evidence="1">Multi-pass membrane protein</topology>
    </subcellularLocation>
    <subcellularLocation>
        <location evidence="2">Mitochondrion outer membrane</location>
        <topology evidence="2">Multi-pass membrane protein</topology>
    </subcellularLocation>
</comment>
<dbReference type="GO" id="GO:0045121">
    <property type="term" value="C:membrane raft"/>
    <property type="evidence" value="ECO:0007669"/>
    <property type="project" value="UniProtKB-SubCell"/>
</dbReference>
<evidence type="ECO:0000256" key="22">
    <source>
        <dbReference type="ARBA" id="ARBA00024167"/>
    </source>
</evidence>
<comment type="catalytic activity">
    <reaction evidence="33">
        <text>ATP(in) = ATP(out)</text>
        <dbReference type="Rhea" id="RHEA:75687"/>
        <dbReference type="ChEBI" id="CHEBI:30616"/>
    </reaction>
</comment>
<keyword evidence="39" id="KW-1185">Reference proteome</keyword>
<evidence type="ECO:0000256" key="12">
    <source>
        <dbReference type="ARBA" id="ARBA00022741"/>
    </source>
</evidence>
<protein>
    <recommendedName>
        <fullName evidence="35">Non-selective voltage-gated ion channel VDAC1</fullName>
    </recommendedName>
    <alternativeName>
        <fullName evidence="36">Voltage-dependent anion-selective channel protein 1</fullName>
    </alternativeName>
</protein>
<dbReference type="PANTHER" id="PTHR11743">
    <property type="entry name" value="VOLTAGE-DEPENDENT ANION-SELECTIVE CHANNEL"/>
    <property type="match status" value="1"/>
</dbReference>
<evidence type="ECO:0000256" key="30">
    <source>
        <dbReference type="ARBA" id="ARBA00036683"/>
    </source>
</evidence>
<evidence type="ECO:0000256" key="19">
    <source>
        <dbReference type="ARBA" id="ARBA00023114"/>
    </source>
</evidence>
<evidence type="ECO:0000256" key="21">
    <source>
        <dbReference type="ARBA" id="ARBA00023136"/>
    </source>
</evidence>
<evidence type="ECO:0000256" key="23">
    <source>
        <dbReference type="ARBA" id="ARBA00024479"/>
    </source>
</evidence>
<evidence type="ECO:0000256" key="27">
    <source>
        <dbReference type="ARBA" id="ARBA00036239"/>
    </source>
</evidence>
<evidence type="ECO:0000256" key="25">
    <source>
        <dbReference type="ARBA" id="ARBA00034269"/>
    </source>
</evidence>
<keyword evidence="10" id="KW-0812">Transmembrane</keyword>
<comment type="catalytic activity">
    <reaction evidence="31">
        <text>acetylcholine(in) = acetylcholine(out)</text>
        <dbReference type="Rhea" id="RHEA:74663"/>
        <dbReference type="ChEBI" id="CHEBI:15355"/>
    </reaction>
</comment>
<keyword evidence="17" id="KW-0520">NAD</keyword>
<dbReference type="GO" id="GO:0005741">
    <property type="term" value="C:mitochondrial outer membrane"/>
    <property type="evidence" value="ECO:0007669"/>
    <property type="project" value="UniProtKB-SubCell"/>
</dbReference>
<comment type="catalytic activity">
    <reaction evidence="24">
        <text>a 1,2-diacyl-sn-glycero-3-phosphocholine(in) = a 1,2-diacyl-sn-glycero-3-phosphocholine(out)</text>
        <dbReference type="Rhea" id="RHEA:38571"/>
        <dbReference type="ChEBI" id="CHEBI:57643"/>
    </reaction>
</comment>
<evidence type="ECO:0000256" key="1">
    <source>
        <dbReference type="ARBA" id="ARBA00004314"/>
    </source>
</evidence>
<keyword evidence="16" id="KW-0007">Acetylation</keyword>
<keyword evidence="5" id="KW-0813">Transport</keyword>
<dbReference type="GO" id="GO:0005524">
    <property type="term" value="F:ATP binding"/>
    <property type="evidence" value="ECO:0007669"/>
    <property type="project" value="UniProtKB-KW"/>
</dbReference>
<comment type="catalytic activity">
    <reaction evidence="27">
        <text>Na(+)(in) = Na(+)(out)</text>
        <dbReference type="Rhea" id="RHEA:34963"/>
        <dbReference type="ChEBI" id="CHEBI:29101"/>
    </reaction>
</comment>
<evidence type="ECO:0000256" key="32">
    <source>
        <dbReference type="ARBA" id="ARBA00044892"/>
    </source>
</evidence>
<name>L9K508_TUPCH</name>
<gene>
    <name evidence="38" type="ORF">TREES_T100021595</name>
</gene>
<dbReference type="GO" id="GO:0046930">
    <property type="term" value="C:pore complex"/>
    <property type="evidence" value="ECO:0007669"/>
    <property type="project" value="UniProtKB-KW"/>
</dbReference>
<evidence type="ECO:0000256" key="14">
    <source>
        <dbReference type="ARBA" id="ARBA00022840"/>
    </source>
</evidence>
<evidence type="ECO:0000256" key="13">
    <source>
        <dbReference type="ARBA" id="ARBA00022787"/>
    </source>
</evidence>
<evidence type="ECO:0000256" key="5">
    <source>
        <dbReference type="ARBA" id="ARBA00022448"/>
    </source>
</evidence>
<evidence type="ECO:0000256" key="18">
    <source>
        <dbReference type="ARBA" id="ARBA00023065"/>
    </source>
</evidence>
<comment type="function">
    <text evidence="34">Catalyzes the scrambling of phospholipids across the outer mitochondrial membrane; the mechanism is unrelated to channel activity and is capable of translocating both anionic and zwitterionic phospholipids.</text>
</comment>
<evidence type="ECO:0000256" key="4">
    <source>
        <dbReference type="ARBA" id="ARBA00007780"/>
    </source>
</evidence>
<dbReference type="InterPro" id="IPR001925">
    <property type="entry name" value="Porin_Euk"/>
</dbReference>
<evidence type="ECO:0000256" key="24">
    <source>
        <dbReference type="ARBA" id="ARBA00024631"/>
    </source>
</evidence>
<keyword evidence="13" id="KW-1000">Mitochondrion outer membrane</keyword>
<evidence type="ECO:0000256" key="34">
    <source>
        <dbReference type="ARBA" id="ARBA00044941"/>
    </source>
</evidence>
<dbReference type="STRING" id="246437.L9K508"/>
<evidence type="ECO:0000256" key="8">
    <source>
        <dbReference type="ARBA" id="ARBA00022499"/>
    </source>
</evidence>
<keyword evidence="18" id="KW-0406">Ion transport</keyword>
<keyword evidence="9" id="KW-0597">Phosphoprotein</keyword>
<dbReference type="GO" id="GO:0005886">
    <property type="term" value="C:plasma membrane"/>
    <property type="evidence" value="ECO:0007669"/>
    <property type="project" value="UniProtKB-SubCell"/>
</dbReference>
<evidence type="ECO:0000256" key="29">
    <source>
        <dbReference type="ARBA" id="ARBA00036634"/>
    </source>
</evidence>
<evidence type="ECO:0000256" key="7">
    <source>
        <dbReference type="ARBA" id="ARBA00022475"/>
    </source>
</evidence>
<evidence type="ECO:0000313" key="38">
    <source>
        <dbReference type="EMBL" id="ELW57890.1"/>
    </source>
</evidence>
<keyword evidence="14" id="KW-0067">ATP-binding</keyword>
<evidence type="ECO:0000256" key="10">
    <source>
        <dbReference type="ARBA" id="ARBA00022692"/>
    </source>
</evidence>
<evidence type="ECO:0000256" key="9">
    <source>
        <dbReference type="ARBA" id="ARBA00022553"/>
    </source>
</evidence>
<comment type="catalytic activity">
    <reaction evidence="26">
        <text>K(+)(in) = K(+)(out)</text>
        <dbReference type="Rhea" id="RHEA:29463"/>
        <dbReference type="ChEBI" id="CHEBI:29103"/>
    </reaction>
</comment>
<dbReference type="PANTHER" id="PTHR11743:SF13">
    <property type="entry name" value="VOLTAGE-DEPENDENT ANION-SELECTIVE CHANNEL PROTEIN 1"/>
    <property type="match status" value="1"/>
</dbReference>
<dbReference type="Gene3D" id="2.40.160.10">
    <property type="entry name" value="Porin"/>
    <property type="match status" value="2"/>
</dbReference>
<evidence type="ECO:0000256" key="3">
    <source>
        <dbReference type="ARBA" id="ARBA00004651"/>
    </source>
</evidence>
<evidence type="ECO:0000256" key="2">
    <source>
        <dbReference type="ARBA" id="ARBA00004374"/>
    </source>
</evidence>
<dbReference type="Gene3D" id="3.40.30.10">
    <property type="entry name" value="Glutaredoxin"/>
    <property type="match status" value="1"/>
</dbReference>
<evidence type="ECO:0000313" key="39">
    <source>
        <dbReference type="Proteomes" id="UP000011518"/>
    </source>
</evidence>
<evidence type="ECO:0000256" key="17">
    <source>
        <dbReference type="ARBA" id="ARBA00023027"/>
    </source>
</evidence>
<dbReference type="GO" id="GO:0008308">
    <property type="term" value="F:voltage-gated monoatomic anion channel activity"/>
    <property type="evidence" value="ECO:0007669"/>
    <property type="project" value="InterPro"/>
</dbReference>
<organism evidence="38 39">
    <name type="scientific">Tupaia chinensis</name>
    <name type="common">Chinese tree shrew</name>
    <name type="synonym">Tupaia belangeri chinensis</name>
    <dbReference type="NCBI Taxonomy" id="246437"/>
    <lineage>
        <taxon>Eukaryota</taxon>
        <taxon>Metazoa</taxon>
        <taxon>Chordata</taxon>
        <taxon>Craniata</taxon>
        <taxon>Vertebrata</taxon>
        <taxon>Euteleostomi</taxon>
        <taxon>Mammalia</taxon>
        <taxon>Eutheria</taxon>
        <taxon>Euarchontoglires</taxon>
        <taxon>Scandentia</taxon>
        <taxon>Tupaiidae</taxon>
        <taxon>Tupaia</taxon>
    </lineage>
</organism>
<dbReference type="CDD" id="cd07306">
    <property type="entry name" value="Porin3_VDAC"/>
    <property type="match status" value="1"/>
</dbReference>
<evidence type="ECO:0000256" key="37">
    <source>
        <dbReference type="ARBA" id="ARBA00046417"/>
    </source>
</evidence>
<comment type="catalytic activity">
    <reaction evidence="32">
        <text>Fe(III)-[cytochrome c](out) = Fe(III)-[cytochrome c](in)</text>
        <dbReference type="Rhea" id="RHEA:79311"/>
        <dbReference type="Rhea" id="RHEA-COMP:14399"/>
        <dbReference type="ChEBI" id="CHEBI:29034"/>
    </reaction>
</comment>
<dbReference type="InterPro" id="IPR023614">
    <property type="entry name" value="Porin_dom_sf"/>
</dbReference>
<accession>L9K508</accession>
<keyword evidence="6" id="KW-1134">Transmembrane beta strand</keyword>
<evidence type="ECO:0000256" key="35">
    <source>
        <dbReference type="ARBA" id="ARBA00044987"/>
    </source>
</evidence>
<reference evidence="39" key="1">
    <citation type="submission" date="2012-07" db="EMBL/GenBank/DDBJ databases">
        <title>Genome of the Chinese tree shrew, a rising model animal genetically related to primates.</title>
        <authorList>
            <person name="Zhang G."/>
            <person name="Fan Y."/>
            <person name="Yao Y."/>
            <person name="Huang Z."/>
        </authorList>
    </citation>
    <scope>NUCLEOTIDE SEQUENCE [LARGE SCALE GENOMIC DNA]</scope>
</reference>
<dbReference type="InParanoid" id="L9K508"/>
<comment type="catalytic activity">
    <reaction evidence="22">
        <text>chloride(in) = chloride(out)</text>
        <dbReference type="Rhea" id="RHEA:29823"/>
        <dbReference type="ChEBI" id="CHEBI:17996"/>
    </reaction>
</comment>
<comment type="catalytic activity">
    <reaction evidence="28">
        <text>dopamine(out) = dopamine(in)</text>
        <dbReference type="Rhea" id="RHEA:73863"/>
        <dbReference type="ChEBI" id="CHEBI:59905"/>
    </reaction>
</comment>
<comment type="catalytic activity">
    <reaction evidence="30">
        <text>L-glutamate(out) = L-glutamate(in)</text>
        <dbReference type="Rhea" id="RHEA:66336"/>
        <dbReference type="ChEBI" id="CHEBI:29985"/>
    </reaction>
</comment>
<dbReference type="eggNOG" id="KOG0852">
    <property type="taxonomic scope" value="Eukaryota"/>
</dbReference>
<evidence type="ECO:0000256" key="6">
    <source>
        <dbReference type="ARBA" id="ARBA00022452"/>
    </source>
</evidence>